<dbReference type="Gene3D" id="1.10.287.130">
    <property type="match status" value="1"/>
</dbReference>
<organism evidence="15 16">
    <name type="scientific">Rheinheimera salexigens</name>
    <dbReference type="NCBI Taxonomy" id="1628148"/>
    <lineage>
        <taxon>Bacteria</taxon>
        <taxon>Pseudomonadati</taxon>
        <taxon>Pseudomonadota</taxon>
        <taxon>Gammaproteobacteria</taxon>
        <taxon>Chromatiales</taxon>
        <taxon>Chromatiaceae</taxon>
        <taxon>Rheinheimera</taxon>
    </lineage>
</organism>
<evidence type="ECO:0000259" key="14">
    <source>
        <dbReference type="PROSITE" id="PS50109"/>
    </source>
</evidence>
<dbReference type="STRING" id="1628148.BI198_07810"/>
<protein>
    <recommendedName>
        <fullName evidence="4">histidine kinase</fullName>
        <ecNumber evidence="4">2.7.13.3</ecNumber>
    </recommendedName>
</protein>
<name>A0A1E7Q5N0_9GAMM</name>
<feature type="domain" description="Histidine kinase" evidence="14">
    <location>
        <begin position="879"/>
        <end position="1099"/>
    </location>
</feature>
<dbReference type="SMART" id="SM00387">
    <property type="entry name" value="HATPase_c"/>
    <property type="match status" value="1"/>
</dbReference>
<sequence length="1100" mass="122636">MWSFSSTNVQAEIFKRFGIDDGLPNATIYSVAQDQRGFLWLGSTNSGLLRFDGYRFHEFPVLSEAELSTKQTPDVGVIIIDTANNLWAGTWGFGLSKIDSETGQLQRFTTKNGLAGDKVQVLFQSADKAVWVGTTEGLSRISPDGSIYTINTVSVSSIKDSASSVEASSEAEVNNISRIALAHPRVWSLSQTADGTLWIGTSAGLQAWRSSTGLTEVYELVAGADTFSRNNEIRALLAIDNTIWIGSRNGLFIYENNSFIPVQLKHDTSPEPIINVLKKSGNNQILLGSYDGFYRVDSENRHYISSSGVTALDNVNIRSIIEDNSGVLWLGTRESGLYRSNNASAAFQTLADILPNLALAQKPFTVTSVLKTKDAIWLGGTESVYLIEPTSQSFQEFKLGSRINAFAQDADNSVFIATDNGLYQYKHQILHTIDAPFKIANAANRNVRDIVIDEQGTFYLGLWGQGVIEWQPEANTVRQWLTNLRQQDMGNTVQNLLVTADQQLWVATRYSGLFQIDLNSGVIQQHSTEPQQSTEQQHSIKLPHNEVHCIKEYQQTLAICTKQGIVLYDRKLHKQTLYNEKEGLIDANILGLLQQENQTIWALSASGLSFRDAQTNSFIHYNRNDGMLGTELNSNAVAADDNLLYIGSINGLIIVNPALLQSNRRAPKPVLAALTIDHENLQVMPFQQDWPVIELTQQQHTINFEFSALDFHDPARNQFHYKLQGVDQDWVVADKRNSAFYANLPPGEYALWLTASNNHGVFSAPEVSARLKVLPHWWQQSWVIYLAILLSILVLGLIHRYRLRHIRHINRLLQVAVDTKAKAQLVLETRVAERTHALEESSMTLSLRSKQLEKSLAALATKNEELKRLDKLKDEFVATVSHELRTPLTAIRGAVGLLAQNVIKADSPAYKNMLTTAQLNSERLAQLINDLLDLQKFAAGTFTLSRNIFDLAQLAQQAVHAMQPYADRYSVQLYLNDDNDAKLLVNADSLRIRQVMDNLISNAIKFSPEQGLVTVQLFVEQSYVKLQVEDQGSGIPEAFRAHIFQNFSQADGSDSRAKEGTGLGLAICKKIIINHQGQIGFNSEVGRGSQFWFKLALISE</sequence>
<dbReference type="PROSITE" id="PS50109">
    <property type="entry name" value="HIS_KIN"/>
    <property type="match status" value="1"/>
</dbReference>
<dbReference type="GO" id="GO:0045121">
    <property type="term" value="C:membrane raft"/>
    <property type="evidence" value="ECO:0007669"/>
    <property type="project" value="UniProtKB-SubCell"/>
</dbReference>
<evidence type="ECO:0000256" key="7">
    <source>
        <dbReference type="ARBA" id="ARBA00022679"/>
    </source>
</evidence>
<evidence type="ECO:0000313" key="16">
    <source>
        <dbReference type="Proteomes" id="UP000242258"/>
    </source>
</evidence>
<dbReference type="PRINTS" id="PR00344">
    <property type="entry name" value="BCTRLSENSOR"/>
</dbReference>
<dbReference type="Proteomes" id="UP000242258">
    <property type="component" value="Unassembled WGS sequence"/>
</dbReference>
<evidence type="ECO:0000256" key="3">
    <source>
        <dbReference type="ARBA" id="ARBA00004314"/>
    </source>
</evidence>
<dbReference type="EC" id="2.7.13.3" evidence="4"/>
<dbReference type="InterPro" id="IPR036890">
    <property type="entry name" value="HATPase_C_sf"/>
</dbReference>
<keyword evidence="9" id="KW-0418">Kinase</keyword>
<dbReference type="InterPro" id="IPR005467">
    <property type="entry name" value="His_kinase_dom"/>
</dbReference>
<dbReference type="SUPFAM" id="SSF55874">
    <property type="entry name" value="ATPase domain of HSP90 chaperone/DNA topoisomerase II/histidine kinase"/>
    <property type="match status" value="1"/>
</dbReference>
<dbReference type="InterPro" id="IPR004358">
    <property type="entry name" value="Sig_transdc_His_kin-like_C"/>
</dbReference>
<gene>
    <name evidence="15" type="ORF">BI198_07810</name>
</gene>
<dbReference type="SUPFAM" id="SSF63829">
    <property type="entry name" value="Calcium-dependent phosphotriesterase"/>
    <property type="match status" value="1"/>
</dbReference>
<evidence type="ECO:0000256" key="9">
    <source>
        <dbReference type="ARBA" id="ARBA00022777"/>
    </source>
</evidence>
<keyword evidence="11" id="KW-0902">Two-component regulatory system</keyword>
<keyword evidence="10" id="KW-0067">ATP-binding</keyword>
<keyword evidence="13" id="KW-0812">Transmembrane</keyword>
<dbReference type="Gene3D" id="2.60.40.10">
    <property type="entry name" value="Immunoglobulins"/>
    <property type="match status" value="1"/>
</dbReference>
<reference evidence="16" key="1">
    <citation type="submission" date="2016-09" db="EMBL/GenBank/DDBJ databases">
        <authorList>
            <person name="Wan X."/>
            <person name="Hou S."/>
        </authorList>
    </citation>
    <scope>NUCLEOTIDE SEQUENCE [LARGE SCALE GENOMIC DNA]</scope>
    <source>
        <strain evidence="16">KH87</strain>
    </source>
</reference>
<dbReference type="SUPFAM" id="SSF50998">
    <property type="entry name" value="Quinoprotein alcohol dehydrogenase-like"/>
    <property type="match status" value="1"/>
</dbReference>
<evidence type="ECO:0000256" key="4">
    <source>
        <dbReference type="ARBA" id="ARBA00012438"/>
    </source>
</evidence>
<evidence type="ECO:0000256" key="2">
    <source>
        <dbReference type="ARBA" id="ARBA00004236"/>
    </source>
</evidence>
<dbReference type="Gene3D" id="2.130.10.10">
    <property type="entry name" value="YVTN repeat-like/Quinoprotein amine dehydrogenase"/>
    <property type="match status" value="4"/>
</dbReference>
<evidence type="ECO:0000256" key="8">
    <source>
        <dbReference type="ARBA" id="ARBA00022741"/>
    </source>
</evidence>
<dbReference type="InterPro" id="IPR013783">
    <property type="entry name" value="Ig-like_fold"/>
</dbReference>
<evidence type="ECO:0000256" key="12">
    <source>
        <dbReference type="ARBA" id="ARBA00023136"/>
    </source>
</evidence>
<dbReference type="SMART" id="SM00388">
    <property type="entry name" value="HisKA"/>
    <property type="match status" value="1"/>
</dbReference>
<dbReference type="SUPFAM" id="SSF47384">
    <property type="entry name" value="Homodimeric domain of signal transducing histidine kinase"/>
    <property type="match status" value="1"/>
</dbReference>
<keyword evidence="7" id="KW-0808">Transferase</keyword>
<evidence type="ECO:0000256" key="11">
    <source>
        <dbReference type="ARBA" id="ARBA00023012"/>
    </source>
</evidence>
<dbReference type="FunFam" id="1.10.287.130:FF:000001">
    <property type="entry name" value="Two-component sensor histidine kinase"/>
    <property type="match status" value="1"/>
</dbReference>
<dbReference type="Gene3D" id="3.30.565.10">
    <property type="entry name" value="Histidine kinase-like ATPase, C-terminal domain"/>
    <property type="match status" value="1"/>
</dbReference>
<feature type="transmembrane region" description="Helical" evidence="13">
    <location>
        <begin position="782"/>
        <end position="801"/>
    </location>
</feature>
<keyword evidence="12 13" id="KW-0472">Membrane</keyword>
<dbReference type="Pfam" id="PF07495">
    <property type="entry name" value="Y_Y_Y"/>
    <property type="match status" value="1"/>
</dbReference>
<accession>A0A1E7Q5N0</accession>
<dbReference type="InterPro" id="IPR011047">
    <property type="entry name" value="Quinoprotein_ADH-like_sf"/>
</dbReference>
<evidence type="ECO:0000313" key="15">
    <source>
        <dbReference type="EMBL" id="OEY69479.1"/>
    </source>
</evidence>
<dbReference type="EMBL" id="MKEK01000001">
    <property type="protein sequence ID" value="OEY69479.1"/>
    <property type="molecule type" value="Genomic_DNA"/>
</dbReference>
<dbReference type="AlphaFoldDB" id="A0A1E7Q5N0"/>
<proteinExistence type="predicted"/>
<dbReference type="CDD" id="cd16922">
    <property type="entry name" value="HATPase_EvgS-ArcB-TorS-like"/>
    <property type="match status" value="1"/>
</dbReference>
<evidence type="ECO:0000256" key="13">
    <source>
        <dbReference type="SAM" id="Phobius"/>
    </source>
</evidence>
<keyword evidence="13" id="KW-1133">Transmembrane helix</keyword>
<dbReference type="PANTHER" id="PTHR43547">
    <property type="entry name" value="TWO-COMPONENT HISTIDINE KINASE"/>
    <property type="match status" value="1"/>
</dbReference>
<keyword evidence="6" id="KW-0597">Phosphoprotein</keyword>
<dbReference type="FunFam" id="3.30.565.10:FF:000023">
    <property type="entry name" value="PAS domain-containing sensor histidine kinase"/>
    <property type="match status" value="1"/>
</dbReference>
<dbReference type="InterPro" id="IPR036097">
    <property type="entry name" value="HisK_dim/P_sf"/>
</dbReference>
<dbReference type="Pfam" id="PF07494">
    <property type="entry name" value="Reg_prop"/>
    <property type="match status" value="3"/>
</dbReference>
<dbReference type="Pfam" id="PF00512">
    <property type="entry name" value="HisKA"/>
    <property type="match status" value="1"/>
</dbReference>
<dbReference type="InterPro" id="IPR015943">
    <property type="entry name" value="WD40/YVTN_repeat-like_dom_sf"/>
</dbReference>
<dbReference type="GO" id="GO:0005886">
    <property type="term" value="C:plasma membrane"/>
    <property type="evidence" value="ECO:0007669"/>
    <property type="project" value="UniProtKB-SubCell"/>
</dbReference>
<dbReference type="GO" id="GO:0005524">
    <property type="term" value="F:ATP binding"/>
    <property type="evidence" value="ECO:0007669"/>
    <property type="project" value="UniProtKB-KW"/>
</dbReference>
<keyword evidence="5" id="KW-1003">Cell membrane</keyword>
<evidence type="ECO:0000256" key="10">
    <source>
        <dbReference type="ARBA" id="ARBA00022840"/>
    </source>
</evidence>
<keyword evidence="8" id="KW-0547">Nucleotide-binding</keyword>
<dbReference type="InterPro" id="IPR003661">
    <property type="entry name" value="HisK_dim/P_dom"/>
</dbReference>
<dbReference type="InterPro" id="IPR003594">
    <property type="entry name" value="HATPase_dom"/>
</dbReference>
<dbReference type="OrthoDB" id="176203at2"/>
<keyword evidence="16" id="KW-1185">Reference proteome</keyword>
<dbReference type="GO" id="GO:0000155">
    <property type="term" value="F:phosphorelay sensor kinase activity"/>
    <property type="evidence" value="ECO:0007669"/>
    <property type="project" value="InterPro"/>
</dbReference>
<comment type="caution">
    <text evidence="15">The sequence shown here is derived from an EMBL/GenBank/DDBJ whole genome shotgun (WGS) entry which is preliminary data.</text>
</comment>
<comment type="subcellular location">
    <subcellularLocation>
        <location evidence="2">Cell membrane</location>
    </subcellularLocation>
    <subcellularLocation>
        <location evidence="3">Membrane raft</location>
        <topology evidence="3">Multi-pass membrane protein</topology>
    </subcellularLocation>
</comment>
<evidence type="ECO:0000256" key="6">
    <source>
        <dbReference type="ARBA" id="ARBA00022553"/>
    </source>
</evidence>
<dbReference type="CDD" id="cd00082">
    <property type="entry name" value="HisKA"/>
    <property type="match status" value="1"/>
</dbReference>
<dbReference type="PANTHER" id="PTHR43547:SF2">
    <property type="entry name" value="HYBRID SIGNAL TRANSDUCTION HISTIDINE KINASE C"/>
    <property type="match status" value="1"/>
</dbReference>
<comment type="catalytic activity">
    <reaction evidence="1">
        <text>ATP + protein L-histidine = ADP + protein N-phospho-L-histidine.</text>
        <dbReference type="EC" id="2.7.13.3"/>
    </reaction>
</comment>
<dbReference type="InterPro" id="IPR011110">
    <property type="entry name" value="Reg_prop"/>
</dbReference>
<dbReference type="RefSeq" id="WP_070049049.1">
    <property type="nucleotide sequence ID" value="NZ_MKEK01000001.1"/>
</dbReference>
<dbReference type="Pfam" id="PF02518">
    <property type="entry name" value="HATPase_c"/>
    <property type="match status" value="1"/>
</dbReference>
<evidence type="ECO:0000256" key="1">
    <source>
        <dbReference type="ARBA" id="ARBA00000085"/>
    </source>
</evidence>
<evidence type="ECO:0000256" key="5">
    <source>
        <dbReference type="ARBA" id="ARBA00022475"/>
    </source>
</evidence>
<dbReference type="InterPro" id="IPR011123">
    <property type="entry name" value="Y_Y_Y"/>
</dbReference>